<feature type="compositionally biased region" description="Low complexity" evidence="1">
    <location>
        <begin position="69"/>
        <end position="97"/>
    </location>
</feature>
<protein>
    <submittedName>
        <fullName evidence="2">Uncharacterized protein</fullName>
    </submittedName>
</protein>
<name>A0AAV5DAW5_ELECO</name>
<dbReference type="PANTHER" id="PTHR35466">
    <property type="entry name" value="SERINE/ARGININE REPETITIVE MATRIX PROTEIN 1"/>
    <property type="match status" value="1"/>
</dbReference>
<dbReference type="Proteomes" id="UP001054889">
    <property type="component" value="Unassembled WGS sequence"/>
</dbReference>
<proteinExistence type="predicted"/>
<comment type="caution">
    <text evidence="2">The sequence shown here is derived from an EMBL/GenBank/DDBJ whole genome shotgun (WGS) entry which is preliminary data.</text>
</comment>
<evidence type="ECO:0000313" key="2">
    <source>
        <dbReference type="EMBL" id="GJN07328.1"/>
    </source>
</evidence>
<gene>
    <name evidence="2" type="primary">ga25150</name>
    <name evidence="2" type="ORF">PR202_ga25150</name>
</gene>
<evidence type="ECO:0000256" key="1">
    <source>
        <dbReference type="SAM" id="MobiDB-lite"/>
    </source>
</evidence>
<accession>A0AAV5DAW5</accession>
<organism evidence="2 3">
    <name type="scientific">Eleusine coracana subsp. coracana</name>
    <dbReference type="NCBI Taxonomy" id="191504"/>
    <lineage>
        <taxon>Eukaryota</taxon>
        <taxon>Viridiplantae</taxon>
        <taxon>Streptophyta</taxon>
        <taxon>Embryophyta</taxon>
        <taxon>Tracheophyta</taxon>
        <taxon>Spermatophyta</taxon>
        <taxon>Magnoliopsida</taxon>
        <taxon>Liliopsida</taxon>
        <taxon>Poales</taxon>
        <taxon>Poaceae</taxon>
        <taxon>PACMAD clade</taxon>
        <taxon>Chloridoideae</taxon>
        <taxon>Cynodonteae</taxon>
        <taxon>Eleusininae</taxon>
        <taxon>Eleusine</taxon>
    </lineage>
</organism>
<feature type="region of interest" description="Disordered" evidence="1">
    <location>
        <begin position="25"/>
        <end position="111"/>
    </location>
</feature>
<dbReference type="PANTHER" id="PTHR35466:SF9">
    <property type="entry name" value="OS11G0182100 PROTEIN"/>
    <property type="match status" value="1"/>
</dbReference>
<dbReference type="Pfam" id="PF05097">
    <property type="entry name" value="DUF688"/>
    <property type="match status" value="1"/>
</dbReference>
<reference evidence="2" key="2">
    <citation type="submission" date="2021-12" db="EMBL/GenBank/DDBJ databases">
        <title>Resequencing data analysis of finger millet.</title>
        <authorList>
            <person name="Hatakeyama M."/>
            <person name="Aluri S."/>
            <person name="Balachadran M.T."/>
            <person name="Sivarajan S.R."/>
            <person name="Poveda L."/>
            <person name="Shimizu-Inatsugi R."/>
            <person name="Schlapbach R."/>
            <person name="Sreeman S.M."/>
            <person name="Shimizu K.K."/>
        </authorList>
    </citation>
    <scope>NUCLEOTIDE SEQUENCE</scope>
</reference>
<feature type="compositionally biased region" description="Low complexity" evidence="1">
    <location>
        <begin position="184"/>
        <end position="206"/>
    </location>
</feature>
<sequence length="226" mass="23568">MAAAIDDDSCRRPGAIPFSWEICPGTPKHVRSSSASVVPSSTFSSSNSKLAVTPKLTPPPSMAPSPYHSPRVSSYTYSSPRVSSYTYSSARSSSVSPSRRRPHNHRPTAFIDVAPRPAVVVYGAGPKDDDDEAAAVAYKCFPLPVFRRRDGKKGKGGFGRRSGTKSSSSGSSFRSDGDGVVAPGGLRRSASSSSSSSCLSLSSGSSNKFCRAEGGGGCLGMVLFET</sequence>
<feature type="compositionally biased region" description="Low complexity" evidence="1">
    <location>
        <begin position="32"/>
        <end position="48"/>
    </location>
</feature>
<evidence type="ECO:0000313" key="3">
    <source>
        <dbReference type="Proteomes" id="UP001054889"/>
    </source>
</evidence>
<dbReference type="EMBL" id="BQKI01000013">
    <property type="protein sequence ID" value="GJN07328.1"/>
    <property type="molecule type" value="Genomic_DNA"/>
</dbReference>
<reference evidence="2" key="1">
    <citation type="journal article" date="2018" name="DNA Res.">
        <title>Multiple hybrid de novo genome assembly of finger millet, an orphan allotetraploid crop.</title>
        <authorList>
            <person name="Hatakeyama M."/>
            <person name="Aluri S."/>
            <person name="Balachadran M.T."/>
            <person name="Sivarajan S.R."/>
            <person name="Patrignani A."/>
            <person name="Gruter S."/>
            <person name="Poveda L."/>
            <person name="Shimizu-Inatsugi R."/>
            <person name="Baeten J."/>
            <person name="Francoijs K.J."/>
            <person name="Nataraja K.N."/>
            <person name="Reddy Y.A.N."/>
            <person name="Phadnis S."/>
            <person name="Ravikumar R.L."/>
            <person name="Schlapbach R."/>
            <person name="Sreeman S.M."/>
            <person name="Shimizu K.K."/>
        </authorList>
    </citation>
    <scope>NUCLEOTIDE SEQUENCE</scope>
</reference>
<dbReference type="InterPro" id="IPR007789">
    <property type="entry name" value="DUF688"/>
</dbReference>
<feature type="compositionally biased region" description="Low complexity" evidence="1">
    <location>
        <begin position="164"/>
        <end position="174"/>
    </location>
</feature>
<feature type="region of interest" description="Disordered" evidence="1">
    <location>
        <begin position="151"/>
        <end position="209"/>
    </location>
</feature>
<keyword evidence="3" id="KW-1185">Reference proteome</keyword>
<dbReference type="AlphaFoldDB" id="A0AAV5DAW5"/>